<evidence type="ECO:0000313" key="2">
    <source>
        <dbReference type="EMBL" id="KKK69688.1"/>
    </source>
</evidence>
<comment type="caution">
    <text evidence="2">The sequence shown here is derived from an EMBL/GenBank/DDBJ whole genome shotgun (WGS) entry which is preliminary data.</text>
</comment>
<gene>
    <name evidence="2" type="ORF">LCGC14_2931520</name>
</gene>
<accession>A0A0F8XL70</accession>
<reference evidence="2" key="1">
    <citation type="journal article" date="2015" name="Nature">
        <title>Complex archaea that bridge the gap between prokaryotes and eukaryotes.</title>
        <authorList>
            <person name="Spang A."/>
            <person name="Saw J.H."/>
            <person name="Jorgensen S.L."/>
            <person name="Zaremba-Niedzwiedzka K."/>
            <person name="Martijn J."/>
            <person name="Lind A.E."/>
            <person name="van Eijk R."/>
            <person name="Schleper C."/>
            <person name="Guy L."/>
            <person name="Ettema T.J."/>
        </authorList>
    </citation>
    <scope>NUCLEOTIDE SEQUENCE</scope>
</reference>
<keyword evidence="1" id="KW-1133">Transmembrane helix</keyword>
<dbReference type="AlphaFoldDB" id="A0A0F8XL70"/>
<keyword evidence="1" id="KW-0472">Membrane</keyword>
<feature type="transmembrane region" description="Helical" evidence="1">
    <location>
        <begin position="12"/>
        <end position="30"/>
    </location>
</feature>
<proteinExistence type="predicted"/>
<sequence>MNKKGMLARDYVIVLIIFGMVIGLGSLFVADMASPESGYNVSGMVDDNFQGKYDTLTDTSQDIYA</sequence>
<feature type="non-terminal residue" evidence="2">
    <location>
        <position position="65"/>
    </location>
</feature>
<organism evidence="2">
    <name type="scientific">marine sediment metagenome</name>
    <dbReference type="NCBI Taxonomy" id="412755"/>
    <lineage>
        <taxon>unclassified sequences</taxon>
        <taxon>metagenomes</taxon>
        <taxon>ecological metagenomes</taxon>
    </lineage>
</organism>
<name>A0A0F8XL70_9ZZZZ</name>
<evidence type="ECO:0000256" key="1">
    <source>
        <dbReference type="SAM" id="Phobius"/>
    </source>
</evidence>
<dbReference type="EMBL" id="LAZR01058529">
    <property type="protein sequence ID" value="KKK69688.1"/>
    <property type="molecule type" value="Genomic_DNA"/>
</dbReference>
<protein>
    <submittedName>
        <fullName evidence="2">Uncharacterized protein</fullName>
    </submittedName>
</protein>
<keyword evidence="1" id="KW-0812">Transmembrane</keyword>